<evidence type="ECO:0000256" key="1">
    <source>
        <dbReference type="ARBA" id="ARBA00001933"/>
    </source>
</evidence>
<dbReference type="GO" id="GO:0008483">
    <property type="term" value="F:transaminase activity"/>
    <property type="evidence" value="ECO:0007669"/>
    <property type="project" value="UniProtKB-KW"/>
</dbReference>
<evidence type="ECO:0000313" key="6">
    <source>
        <dbReference type="EMBL" id="GHE14392.1"/>
    </source>
</evidence>
<dbReference type="GO" id="GO:1901605">
    <property type="term" value="P:alpha-amino acid metabolic process"/>
    <property type="evidence" value="ECO:0007669"/>
    <property type="project" value="TreeGrafter"/>
</dbReference>
<protein>
    <recommendedName>
        <fullName evidence="5">Aminotransferase class I/classII large domain-containing protein</fullName>
    </recommendedName>
</protein>
<dbReference type="AlphaFoldDB" id="A0A918YRS1"/>
<dbReference type="InterPro" id="IPR015424">
    <property type="entry name" value="PyrdxlP-dep_Trfase"/>
</dbReference>
<comment type="caution">
    <text evidence="6">The sequence shown here is derived from an EMBL/GenBank/DDBJ whole genome shotgun (WGS) entry which is preliminary data.</text>
</comment>
<evidence type="ECO:0000259" key="5">
    <source>
        <dbReference type="Pfam" id="PF00155"/>
    </source>
</evidence>
<evidence type="ECO:0000256" key="3">
    <source>
        <dbReference type="ARBA" id="ARBA00022679"/>
    </source>
</evidence>
<keyword evidence="7" id="KW-1185">Reference proteome</keyword>
<dbReference type="PANTHER" id="PTHR42790">
    <property type="entry name" value="AMINOTRANSFERASE"/>
    <property type="match status" value="1"/>
</dbReference>
<comment type="cofactor">
    <cofactor evidence="1">
        <name>pyridoxal 5'-phosphate</name>
        <dbReference type="ChEBI" id="CHEBI:597326"/>
    </cofactor>
</comment>
<dbReference type="Proteomes" id="UP000655443">
    <property type="component" value="Unassembled WGS sequence"/>
</dbReference>
<dbReference type="EMBL" id="BMVG01000049">
    <property type="protein sequence ID" value="GHE14392.1"/>
    <property type="molecule type" value="Genomic_DNA"/>
</dbReference>
<proteinExistence type="predicted"/>
<dbReference type="PANTHER" id="PTHR42790:SF19">
    <property type="entry name" value="KYNURENINE_ALPHA-AMINOADIPATE AMINOTRANSFERASE, MITOCHONDRIAL"/>
    <property type="match status" value="1"/>
</dbReference>
<dbReference type="Gene3D" id="3.90.1150.10">
    <property type="entry name" value="Aspartate Aminotransferase, domain 1"/>
    <property type="match status" value="1"/>
</dbReference>
<gene>
    <name evidence="6" type="ORF">GCM10010339_84820</name>
</gene>
<keyword evidence="2" id="KW-0032">Aminotransferase</keyword>
<accession>A0A918YRS1</accession>
<dbReference type="CDD" id="cd00609">
    <property type="entry name" value="AAT_like"/>
    <property type="match status" value="1"/>
</dbReference>
<reference evidence="6" key="2">
    <citation type="submission" date="2020-09" db="EMBL/GenBank/DDBJ databases">
        <authorList>
            <person name="Sun Q."/>
            <person name="Ohkuma M."/>
        </authorList>
    </citation>
    <scope>NUCLEOTIDE SEQUENCE</scope>
    <source>
        <strain evidence="6">JCM 4714</strain>
    </source>
</reference>
<evidence type="ECO:0000256" key="4">
    <source>
        <dbReference type="ARBA" id="ARBA00022898"/>
    </source>
</evidence>
<keyword evidence="4" id="KW-0663">Pyridoxal phosphate</keyword>
<keyword evidence="3" id="KW-0808">Transferase</keyword>
<feature type="domain" description="Aminotransferase class I/classII large" evidence="5">
    <location>
        <begin position="67"/>
        <end position="167"/>
    </location>
</feature>
<dbReference type="InterPro" id="IPR015422">
    <property type="entry name" value="PyrdxlP-dep_Trfase_small"/>
</dbReference>
<sequence length="231" mass="24327">MPSSPMTYTELLARRSQFARSDAIRDILAAGTAPGVLSMAGGLPAPDTFPTAELAGLVARVLAESPAAALQYAPAEGVPAMREALARLASMTGAAATAGQTLVTSGSQQGIDLVAGAILEEGDAVALDDPSYLGAVQSFRRVGARLLPVPSDEDGMDTEVLAARLTAGERRKLGYVVPHFPLRCFALRRPGGAIWPHSPRSSAFWWWRTTRTPIWPSTESAAPRSMCTPTV</sequence>
<organism evidence="6 7">
    <name type="scientific">Streptomyces alanosinicus</name>
    <dbReference type="NCBI Taxonomy" id="68171"/>
    <lineage>
        <taxon>Bacteria</taxon>
        <taxon>Bacillati</taxon>
        <taxon>Actinomycetota</taxon>
        <taxon>Actinomycetes</taxon>
        <taxon>Kitasatosporales</taxon>
        <taxon>Streptomycetaceae</taxon>
        <taxon>Streptomyces</taxon>
    </lineage>
</organism>
<dbReference type="Pfam" id="PF00155">
    <property type="entry name" value="Aminotran_1_2"/>
    <property type="match status" value="1"/>
</dbReference>
<dbReference type="InterPro" id="IPR015421">
    <property type="entry name" value="PyrdxlP-dep_Trfase_major"/>
</dbReference>
<dbReference type="InterPro" id="IPR050859">
    <property type="entry name" value="Class-I_PLP-dep_aminotransf"/>
</dbReference>
<dbReference type="GO" id="GO:0030170">
    <property type="term" value="F:pyridoxal phosphate binding"/>
    <property type="evidence" value="ECO:0007669"/>
    <property type="project" value="InterPro"/>
</dbReference>
<evidence type="ECO:0000313" key="7">
    <source>
        <dbReference type="Proteomes" id="UP000655443"/>
    </source>
</evidence>
<reference evidence="6" key="1">
    <citation type="journal article" date="2014" name="Int. J. Syst. Evol. Microbiol.">
        <title>Complete genome sequence of Corynebacterium casei LMG S-19264T (=DSM 44701T), isolated from a smear-ripened cheese.</title>
        <authorList>
            <consortium name="US DOE Joint Genome Institute (JGI-PGF)"/>
            <person name="Walter F."/>
            <person name="Albersmeier A."/>
            <person name="Kalinowski J."/>
            <person name="Ruckert C."/>
        </authorList>
    </citation>
    <scope>NUCLEOTIDE SEQUENCE</scope>
    <source>
        <strain evidence="6">JCM 4714</strain>
    </source>
</reference>
<dbReference type="InterPro" id="IPR004839">
    <property type="entry name" value="Aminotransferase_I/II_large"/>
</dbReference>
<dbReference type="Gene3D" id="3.40.640.10">
    <property type="entry name" value="Type I PLP-dependent aspartate aminotransferase-like (Major domain)"/>
    <property type="match status" value="1"/>
</dbReference>
<evidence type="ECO:0000256" key="2">
    <source>
        <dbReference type="ARBA" id="ARBA00022576"/>
    </source>
</evidence>
<name>A0A918YRS1_9ACTN</name>
<dbReference type="SUPFAM" id="SSF53383">
    <property type="entry name" value="PLP-dependent transferases"/>
    <property type="match status" value="1"/>
</dbReference>